<dbReference type="SUPFAM" id="SSF52833">
    <property type="entry name" value="Thioredoxin-like"/>
    <property type="match status" value="1"/>
</dbReference>
<dbReference type="Gene3D" id="3.40.30.10">
    <property type="entry name" value="Glutaredoxin"/>
    <property type="match status" value="1"/>
</dbReference>
<dbReference type="PROSITE" id="PS51354">
    <property type="entry name" value="GLUTAREDOXIN_2"/>
    <property type="match status" value="1"/>
</dbReference>
<evidence type="ECO:0000259" key="2">
    <source>
        <dbReference type="Pfam" id="PF00462"/>
    </source>
</evidence>
<feature type="domain" description="Glutaredoxin" evidence="2">
    <location>
        <begin position="311"/>
        <end position="378"/>
    </location>
</feature>
<dbReference type="InterPro" id="IPR036249">
    <property type="entry name" value="Thioredoxin-like_sf"/>
</dbReference>
<evidence type="ECO:0000313" key="4">
    <source>
        <dbReference type="RefSeq" id="XP_030371674.1"/>
    </source>
</evidence>
<dbReference type="RefSeq" id="XP_030371674.1">
    <property type="nucleotide sequence ID" value="XM_030515814.1"/>
</dbReference>
<feature type="region of interest" description="Disordered" evidence="1">
    <location>
        <begin position="52"/>
        <end position="92"/>
    </location>
</feature>
<dbReference type="OrthoDB" id="423313at2759"/>
<accession>A0A6J2T6P0</accession>
<name>A0A6J2T6P0_DROLE</name>
<dbReference type="AlphaFoldDB" id="A0A6J2T6P0"/>
<dbReference type="PANTHER" id="PTHR46990:SF1">
    <property type="entry name" value="GLUTAREDOXIN DOMAIN-CONTAINING CYSTEINE-RICH PROTEIN 1"/>
    <property type="match status" value="1"/>
</dbReference>
<dbReference type="Pfam" id="PF23733">
    <property type="entry name" value="GRXCR1-2_C"/>
    <property type="match status" value="1"/>
</dbReference>
<keyword evidence="3" id="KW-1185">Reference proteome</keyword>
<dbReference type="GO" id="GO:0007605">
    <property type="term" value="P:sensory perception of sound"/>
    <property type="evidence" value="ECO:0007669"/>
    <property type="project" value="InterPro"/>
</dbReference>
<evidence type="ECO:0000313" key="3">
    <source>
        <dbReference type="Proteomes" id="UP000504634"/>
    </source>
</evidence>
<sequence length="458" mass="51208">MVVQKAATPTAASTANCFMEQYQQYASHCETADSGHGSDLEGSPLSNQEAYTLTDSEESEPSSLSSDSLHSTSTEYVRQAASKPSGQFRQRQKSLRMLDSLLPDSLLRDIRDRRNEYVVKYTTKEQTAESTATLRATSTAAEAQVKDKPTVTEASQNCRLSRESLSEEKIEELRAAVERANFVQAAETTTDSQPQSLPAPKSNNNYKYADDQYYSFHINEHENFSSFARHDVDGDADHATGSGSCGLLDQHDVFAGYRDISCSSSNQSTIRSAKGTVRGVKNRVRNGIATFLQLHQQPNVKCYKEKDQGKVVLYTTSMGIIRDTYTKCANVKQILRTLLIKFEERDVFMSVEYQAEMRQRMQTAQIRVPQLYVEGQHIGDAETVERLNESGELRQLLKPYKSISSTYTCQTCGGYRLLPCPSCNGSKKSVHRNHFTAEFVALKCMNCDEVGLVKCHNC</sequence>
<dbReference type="CDD" id="cd03031">
    <property type="entry name" value="GRX_GRX_like"/>
    <property type="match status" value="1"/>
</dbReference>
<protein>
    <submittedName>
        <fullName evidence="4">Glutaredoxin domain-containing cysteine-rich protein CG31559</fullName>
    </submittedName>
</protein>
<dbReference type="PANTHER" id="PTHR46990">
    <property type="entry name" value="GLUTAREDOXIN DOMAIN-CONTAINING CYSTEINE-RICH PROTEIN 1"/>
    <property type="match status" value="1"/>
</dbReference>
<dbReference type="InterPro" id="IPR002109">
    <property type="entry name" value="Glutaredoxin"/>
</dbReference>
<evidence type="ECO:0000256" key="1">
    <source>
        <dbReference type="SAM" id="MobiDB-lite"/>
    </source>
</evidence>
<dbReference type="Proteomes" id="UP000504634">
    <property type="component" value="Unplaced"/>
</dbReference>
<dbReference type="InterPro" id="IPR042797">
    <property type="entry name" value="GRXCR1"/>
</dbReference>
<gene>
    <name evidence="4" type="primary">LOC115621967</name>
</gene>
<dbReference type="Pfam" id="PF00462">
    <property type="entry name" value="Glutaredoxin"/>
    <property type="match status" value="1"/>
</dbReference>
<proteinExistence type="predicted"/>
<reference evidence="4" key="1">
    <citation type="submission" date="2025-08" db="UniProtKB">
        <authorList>
            <consortium name="RefSeq"/>
        </authorList>
    </citation>
    <scope>IDENTIFICATION</scope>
    <source>
        <strain evidence="4">11010-0011.00</strain>
        <tissue evidence="4">Whole body</tissue>
    </source>
</reference>
<feature type="compositionally biased region" description="Low complexity" evidence="1">
    <location>
        <begin position="61"/>
        <end position="75"/>
    </location>
</feature>
<organism evidence="3 4">
    <name type="scientific">Drosophila lebanonensis</name>
    <name type="common">Fruit fly</name>
    <name type="synonym">Scaptodrosophila lebanonensis</name>
    <dbReference type="NCBI Taxonomy" id="7225"/>
    <lineage>
        <taxon>Eukaryota</taxon>
        <taxon>Metazoa</taxon>
        <taxon>Ecdysozoa</taxon>
        <taxon>Arthropoda</taxon>
        <taxon>Hexapoda</taxon>
        <taxon>Insecta</taxon>
        <taxon>Pterygota</taxon>
        <taxon>Neoptera</taxon>
        <taxon>Endopterygota</taxon>
        <taxon>Diptera</taxon>
        <taxon>Brachycera</taxon>
        <taxon>Muscomorpha</taxon>
        <taxon>Ephydroidea</taxon>
        <taxon>Drosophilidae</taxon>
        <taxon>Scaptodrosophila</taxon>
    </lineage>
</organism>
<dbReference type="GeneID" id="115621967"/>